<evidence type="ECO:0000256" key="1">
    <source>
        <dbReference type="SAM" id="MobiDB-lite"/>
    </source>
</evidence>
<name>A0ABX6P0E8_9BURK</name>
<proteinExistence type="predicted"/>
<feature type="compositionally biased region" description="Basic and acidic residues" evidence="1">
    <location>
        <begin position="94"/>
        <end position="109"/>
    </location>
</feature>
<evidence type="ECO:0000256" key="2">
    <source>
        <dbReference type="SAM" id="SignalP"/>
    </source>
</evidence>
<dbReference type="EMBL" id="CP053418">
    <property type="protein sequence ID" value="QJW83518.1"/>
    <property type="molecule type" value="Genomic_DNA"/>
</dbReference>
<feature type="signal peptide" evidence="2">
    <location>
        <begin position="1"/>
        <end position="27"/>
    </location>
</feature>
<evidence type="ECO:0000313" key="4">
    <source>
        <dbReference type="Proteomes" id="UP000500826"/>
    </source>
</evidence>
<accession>A0ABX6P0E8</accession>
<sequence>MLRTFFGRTTTAAAVLLAAMLSGPAVPAQVSVPITVTVTFVPTSGACAAQQARAGFAVVCGRPVFVSSGGSLGSNARLFPNAYGTGGAPGQGRGDGEHMGEPGDDGEFLRRDLRRSEGGQATVQPK</sequence>
<gene>
    <name evidence="3" type="ORF">HK414_03225</name>
</gene>
<feature type="chain" id="PRO_5045265476" evidence="2">
    <location>
        <begin position="28"/>
        <end position="126"/>
    </location>
</feature>
<dbReference type="Proteomes" id="UP000500826">
    <property type="component" value="Chromosome"/>
</dbReference>
<feature type="compositionally biased region" description="Gly residues" evidence="1">
    <location>
        <begin position="84"/>
        <end position="93"/>
    </location>
</feature>
<evidence type="ECO:0000313" key="3">
    <source>
        <dbReference type="EMBL" id="QJW83518.1"/>
    </source>
</evidence>
<feature type="region of interest" description="Disordered" evidence="1">
    <location>
        <begin position="80"/>
        <end position="109"/>
    </location>
</feature>
<keyword evidence="2" id="KW-0732">Signal</keyword>
<keyword evidence="4" id="KW-1185">Reference proteome</keyword>
<protein>
    <submittedName>
        <fullName evidence="3">Uncharacterized protein</fullName>
    </submittedName>
</protein>
<reference evidence="3 4" key="2">
    <citation type="submission" date="2020-05" db="EMBL/GenBank/DDBJ databases">
        <authorList>
            <person name="Khan S.A."/>
            <person name="Jeon C.O."/>
            <person name="Chun B.H."/>
        </authorList>
    </citation>
    <scope>NUCLEOTIDE SEQUENCE [LARGE SCALE GENOMIC DNA]</scope>
    <source>
        <strain evidence="3 4">H242</strain>
    </source>
</reference>
<organism evidence="3 4">
    <name type="scientific">Ramlibacter terrae</name>
    <dbReference type="NCBI Taxonomy" id="2732511"/>
    <lineage>
        <taxon>Bacteria</taxon>
        <taxon>Pseudomonadati</taxon>
        <taxon>Pseudomonadota</taxon>
        <taxon>Betaproteobacteria</taxon>
        <taxon>Burkholderiales</taxon>
        <taxon>Comamonadaceae</taxon>
        <taxon>Ramlibacter</taxon>
    </lineage>
</organism>
<reference evidence="3 4" key="1">
    <citation type="submission" date="2020-05" db="EMBL/GenBank/DDBJ databases">
        <title>Ramlibacter rhizophilus sp. nov., isolated from rhizosphere soil of national flower Mugunghwa from South Korea.</title>
        <authorList>
            <person name="Zheng-Fei Y."/>
            <person name="Huan T."/>
        </authorList>
    </citation>
    <scope>NUCLEOTIDE SEQUENCE [LARGE SCALE GENOMIC DNA]</scope>
    <source>
        <strain evidence="3 4">H242</strain>
    </source>
</reference>